<dbReference type="Pfam" id="PF00646">
    <property type="entry name" value="F-box"/>
    <property type="match status" value="1"/>
</dbReference>
<gene>
    <name evidence="2" type="ORF">CARUB_v10022439mg</name>
</gene>
<dbReference type="InterPro" id="IPR006527">
    <property type="entry name" value="F-box-assoc_dom_typ1"/>
</dbReference>
<dbReference type="PANTHER" id="PTHR47993:SF395">
    <property type="entry name" value="JACALIN-RELATED LECTIN 37-RELATED"/>
    <property type="match status" value="1"/>
</dbReference>
<evidence type="ECO:0000313" key="2">
    <source>
        <dbReference type="EMBL" id="EOA34857.1"/>
    </source>
</evidence>
<dbReference type="InterPro" id="IPR017451">
    <property type="entry name" value="F-box-assoc_interact_dom"/>
</dbReference>
<dbReference type="InterPro" id="IPR001810">
    <property type="entry name" value="F-box_dom"/>
</dbReference>
<dbReference type="EMBL" id="KB870806">
    <property type="protein sequence ID" value="EOA34857.1"/>
    <property type="molecule type" value="Genomic_DNA"/>
</dbReference>
<dbReference type="OrthoDB" id="1086486at2759"/>
<accession>R0GG73</accession>
<dbReference type="KEGG" id="crb:17895358"/>
<dbReference type="PROSITE" id="PS50181">
    <property type="entry name" value="FBOX"/>
    <property type="match status" value="1"/>
</dbReference>
<keyword evidence="3" id="KW-1185">Reference proteome</keyword>
<dbReference type="InterPro" id="IPR050233">
    <property type="entry name" value="A_thaliana_F-box"/>
</dbReference>
<reference evidence="3" key="1">
    <citation type="journal article" date="2013" name="Nat. Genet.">
        <title>The Capsella rubella genome and the genomic consequences of rapid mating system evolution.</title>
        <authorList>
            <person name="Slotte T."/>
            <person name="Hazzouri K.M."/>
            <person name="Agren J.A."/>
            <person name="Koenig D."/>
            <person name="Maumus F."/>
            <person name="Guo Y.L."/>
            <person name="Steige K."/>
            <person name="Platts A.E."/>
            <person name="Escobar J.S."/>
            <person name="Newman L.K."/>
            <person name="Wang W."/>
            <person name="Mandakova T."/>
            <person name="Vello E."/>
            <person name="Smith L.M."/>
            <person name="Henz S.R."/>
            <person name="Steffen J."/>
            <person name="Takuno S."/>
            <person name="Brandvain Y."/>
            <person name="Coop G."/>
            <person name="Andolfatto P."/>
            <person name="Hu T.T."/>
            <person name="Blanchette M."/>
            <person name="Clark R.M."/>
            <person name="Quesneville H."/>
            <person name="Nordborg M."/>
            <person name="Gaut B.S."/>
            <person name="Lysak M.A."/>
            <person name="Jenkins J."/>
            <person name="Grimwood J."/>
            <person name="Chapman J."/>
            <person name="Prochnik S."/>
            <person name="Shu S."/>
            <person name="Rokhsar D."/>
            <person name="Schmutz J."/>
            <person name="Weigel D."/>
            <person name="Wright S.I."/>
        </authorList>
    </citation>
    <scope>NUCLEOTIDE SEQUENCE [LARGE SCALE GENOMIC DNA]</scope>
    <source>
        <strain evidence="3">cv. Monte Gargano</strain>
    </source>
</reference>
<organism evidence="2 3">
    <name type="scientific">Capsella rubella</name>
    <dbReference type="NCBI Taxonomy" id="81985"/>
    <lineage>
        <taxon>Eukaryota</taxon>
        <taxon>Viridiplantae</taxon>
        <taxon>Streptophyta</taxon>
        <taxon>Embryophyta</taxon>
        <taxon>Tracheophyta</taxon>
        <taxon>Spermatophyta</taxon>
        <taxon>Magnoliopsida</taxon>
        <taxon>eudicotyledons</taxon>
        <taxon>Gunneridae</taxon>
        <taxon>Pentapetalae</taxon>
        <taxon>rosids</taxon>
        <taxon>malvids</taxon>
        <taxon>Brassicales</taxon>
        <taxon>Brassicaceae</taxon>
        <taxon>Camelineae</taxon>
        <taxon>Capsella</taxon>
    </lineage>
</organism>
<protein>
    <recommendedName>
        <fullName evidence="1">F-box domain-containing protein</fullName>
    </recommendedName>
</protein>
<dbReference type="PANTHER" id="PTHR47993">
    <property type="entry name" value="OS09G0372900 PROTEIN-RELATED"/>
    <property type="match status" value="1"/>
</dbReference>
<dbReference type="AlphaFoldDB" id="R0GG73"/>
<feature type="domain" description="F-box" evidence="1">
    <location>
        <begin position="11"/>
        <end position="57"/>
    </location>
</feature>
<proteinExistence type="predicted"/>
<dbReference type="InterPro" id="IPR036047">
    <property type="entry name" value="F-box-like_dom_sf"/>
</dbReference>
<dbReference type="NCBIfam" id="TIGR01640">
    <property type="entry name" value="F_box_assoc_1"/>
    <property type="match status" value="1"/>
</dbReference>
<dbReference type="SUPFAM" id="SSF81383">
    <property type="entry name" value="F-box domain"/>
    <property type="match status" value="1"/>
</dbReference>
<dbReference type="Pfam" id="PF07734">
    <property type="entry name" value="FBA_1"/>
    <property type="match status" value="1"/>
</dbReference>
<name>R0GG73_9BRAS</name>
<sequence length="396" mass="45755">MVRTKKKKTLTLPRRKLPLDIEEEILVRVPPRSLRRFKFVCNDWNALLNSEKFVNKNFAWALSEFMIKTVSQNSHTYSISIDLNDDPTIKVTDLCFDLPHCRRNNVCGICDGHFFIYLHEEGNLLWNPLLGKPERIAKAVVICDKDMGYKYAGTKKNYKIIGHCRSQWNERAVSVLDFATNEWEDTHRTSSGEELARGLYRDGDLGRVSLNGNLYWTGSKYPHNGEYFIEMLDFSKEIVKIFCILPCVGKKVGSHTRALSIYKGDRFSVLQQSRSTGETKIWVTEKKIGNGDDGGNVVWIKFMNILRHDFPMIPRSQHSTSYFVHKNIYGKSFVMCCRTKKPKQAWVYIVKRDLCKKIKIDEVGCEFDSSAYVPSLITIPLKRLSEDSQQEDVLQV</sequence>
<dbReference type="SMART" id="SM00256">
    <property type="entry name" value="FBOX"/>
    <property type="match status" value="1"/>
</dbReference>
<evidence type="ECO:0000259" key="1">
    <source>
        <dbReference type="PROSITE" id="PS50181"/>
    </source>
</evidence>
<dbReference type="CDD" id="cd22157">
    <property type="entry name" value="F-box_AtFBW1-like"/>
    <property type="match status" value="1"/>
</dbReference>
<evidence type="ECO:0000313" key="3">
    <source>
        <dbReference type="Proteomes" id="UP000029121"/>
    </source>
</evidence>
<dbReference type="Gene3D" id="1.20.1280.50">
    <property type="match status" value="1"/>
</dbReference>
<dbReference type="Proteomes" id="UP000029121">
    <property type="component" value="Unassembled WGS sequence"/>
</dbReference>